<dbReference type="AlphaFoldDB" id="A0A388K2C3"/>
<gene>
    <name evidence="23" type="ORF">CBR_g40898</name>
</gene>
<sequence>MLVNGVRSDKLAVTRSVRQGCSLSPALYVIYIESLHELPREDDRIMGLKVGPAVELRSTAFADDMRVVIPPTTQQLEMLKEDLATFCRQGAAPSLQAYQERAMECLEDCPAGVCEDAEKEEAFDVKPQISLDPLEAELRAQEEKLRQQALAVEALKAELKRKEAATKKEARRKLLIADVEKIRTSGPKMKSHPVRHPTMEDQQQDWCNMQLHQESMDSDIHGEEKDKQVHWCGYPLHYREPCVGLGREAEQMHRHLRGDPVHVKDGPLEAAERSISSGPEERCGPPEVAGRLGPVGWDCSRGPWRPAWRRDPSGFSECPRPMRKAEPSRPVGIYSQWEAAETLGSTGWGCSRGRQEGQQYGPLAGRGSSAGWGHARGGRWAGRKPWRGRGRNIDRKGLFPLGCRGTSIWRNEETTFTRDEWEVNEPLQKDEATALRSIYGEDFSVIRTGDDGECAEHFEVMIHVAIPEGGLCLVTEFPGPPSATGSSSSALSSESLPSKSTPFPSKSARDEDTATLSLGTADENTGTSCQGPLIRAADGVGSRIVDSSTEGCQNLEDKEGRTWADSSSVRSCGGADASSSSSVHEQHVIMDSSHLPETYRKTFPLEHLPPLRLFFTLSRSYPSRSAPSFTLSCSWLDDDQLSRLCKELDKIWIGRVGEVTVFEWVSWIERECLSFLGLAEAIVLRPRKEVPNKDERAKAECGILERDVAKLLTYNEERKLDTFRRGLQQCDICYKEHPGTDFLRLSCGHFFCWACMRQYATALVDEGMVTRLLCPGCKESIPYPIIKELLDERHFRRWEEVLLQRTLDSMEDLVYCPRCGTACLEADDHLAQCQNCFFSFCGLCKGPWHWANPCSSPTSKLAVLQATTRGKQASEDQLRKQQAQVNEQLNLKYLQEAAKKCPTCKMAIEKLEGCNKMTCTNCRSCFCYRCGKKINGYEHFREQCILFDIPQGVFFDNPPGVLVDIPRNVQLEYGRQLMNAWDGWMVGGGDGEMGGREG</sequence>
<dbReference type="PROSITE" id="PS00518">
    <property type="entry name" value="ZF_RING_1"/>
    <property type="match status" value="1"/>
</dbReference>
<name>A0A388K2C3_CHABU</name>
<evidence type="ECO:0000256" key="14">
    <source>
        <dbReference type="ARBA" id="ARBA00022989"/>
    </source>
</evidence>
<comment type="caution">
    <text evidence="23">The sequence shown here is derived from an EMBL/GenBank/DDBJ whole genome shotgun (WGS) entry which is preliminary data.</text>
</comment>
<dbReference type="InterPro" id="IPR006575">
    <property type="entry name" value="RWD_dom"/>
</dbReference>
<dbReference type="Gene3D" id="3.10.110.10">
    <property type="entry name" value="Ubiquitin Conjugating Enzyme"/>
    <property type="match status" value="1"/>
</dbReference>
<dbReference type="SUPFAM" id="SSF57850">
    <property type="entry name" value="RING/U-box"/>
    <property type="match status" value="3"/>
</dbReference>
<dbReference type="InterPro" id="IPR017907">
    <property type="entry name" value="Znf_RING_CS"/>
</dbReference>
<keyword evidence="18" id="KW-0175">Coiled coil</keyword>
<dbReference type="SUPFAM" id="SSF54495">
    <property type="entry name" value="UBC-like"/>
    <property type="match status" value="1"/>
</dbReference>
<dbReference type="Gene3D" id="1.20.120.1750">
    <property type="match status" value="1"/>
</dbReference>
<feature type="compositionally biased region" description="Low complexity" evidence="19">
    <location>
        <begin position="482"/>
        <end position="502"/>
    </location>
</feature>
<dbReference type="Gramene" id="GBG64198">
    <property type="protein sequence ID" value="GBG64198"/>
    <property type="gene ID" value="CBR_g40898"/>
</dbReference>
<keyword evidence="9" id="KW-0479">Metal-binding</keyword>
<dbReference type="GO" id="GO:0008270">
    <property type="term" value="F:zinc ion binding"/>
    <property type="evidence" value="ECO:0007669"/>
    <property type="project" value="UniProtKB-KW"/>
</dbReference>
<dbReference type="PANTHER" id="PTHR11685">
    <property type="entry name" value="RBR FAMILY RING FINGER AND IBR DOMAIN-CONTAINING"/>
    <property type="match status" value="1"/>
</dbReference>
<dbReference type="PROSITE" id="PS50089">
    <property type="entry name" value="ZF_RING_2"/>
    <property type="match status" value="1"/>
</dbReference>
<dbReference type="PROSITE" id="PS51873">
    <property type="entry name" value="TRIAD"/>
    <property type="match status" value="1"/>
</dbReference>
<comment type="pathway">
    <text evidence="4">Protein modification; protein ubiquitination.</text>
</comment>
<keyword evidence="24" id="KW-1185">Reference proteome</keyword>
<evidence type="ECO:0000313" key="24">
    <source>
        <dbReference type="Proteomes" id="UP000265515"/>
    </source>
</evidence>
<keyword evidence="7" id="KW-0808">Transferase</keyword>
<dbReference type="InterPro" id="IPR013083">
    <property type="entry name" value="Znf_RING/FYVE/PHD"/>
</dbReference>
<dbReference type="Pfam" id="PF05773">
    <property type="entry name" value="RWD"/>
    <property type="match status" value="1"/>
</dbReference>
<dbReference type="Proteomes" id="UP000265515">
    <property type="component" value="Unassembled WGS sequence"/>
</dbReference>
<evidence type="ECO:0000256" key="18">
    <source>
        <dbReference type="SAM" id="Coils"/>
    </source>
</evidence>
<dbReference type="InterPro" id="IPR044066">
    <property type="entry name" value="TRIAD_supradom"/>
</dbReference>
<dbReference type="InterPro" id="IPR001841">
    <property type="entry name" value="Znf_RING"/>
</dbReference>
<evidence type="ECO:0000256" key="6">
    <source>
        <dbReference type="ARBA" id="ARBA00012251"/>
    </source>
</evidence>
<evidence type="ECO:0000256" key="13">
    <source>
        <dbReference type="ARBA" id="ARBA00022833"/>
    </source>
</evidence>
<feature type="domain" description="RING-type" evidence="22">
    <location>
        <begin position="726"/>
        <end position="948"/>
    </location>
</feature>
<feature type="domain" description="RWD" evidence="21">
    <location>
        <begin position="430"/>
        <end position="675"/>
    </location>
</feature>
<dbReference type="InterPro" id="IPR002867">
    <property type="entry name" value="IBR_dom"/>
</dbReference>
<evidence type="ECO:0000256" key="10">
    <source>
        <dbReference type="ARBA" id="ARBA00022737"/>
    </source>
</evidence>
<dbReference type="PROSITE" id="PS50908">
    <property type="entry name" value="RWD"/>
    <property type="match status" value="1"/>
</dbReference>
<dbReference type="GO" id="GO:0005737">
    <property type="term" value="C:cytoplasm"/>
    <property type="evidence" value="ECO:0007669"/>
    <property type="project" value="UniProtKB-ARBA"/>
</dbReference>
<dbReference type="GO" id="GO:0061630">
    <property type="term" value="F:ubiquitin protein ligase activity"/>
    <property type="evidence" value="ECO:0007669"/>
    <property type="project" value="UniProtKB-EC"/>
</dbReference>
<dbReference type="Pfam" id="PF01485">
    <property type="entry name" value="IBR"/>
    <property type="match status" value="1"/>
</dbReference>
<feature type="coiled-coil region" evidence="18">
    <location>
        <begin position="138"/>
        <end position="172"/>
    </location>
</feature>
<dbReference type="CDD" id="cd20341">
    <property type="entry name" value="BRcat_RBR_RNF14"/>
    <property type="match status" value="1"/>
</dbReference>
<dbReference type="EC" id="2.3.2.31" evidence="6"/>
<evidence type="ECO:0000256" key="8">
    <source>
        <dbReference type="ARBA" id="ARBA00022692"/>
    </source>
</evidence>
<dbReference type="EMBL" id="BFEA01000047">
    <property type="protein sequence ID" value="GBG64198.1"/>
    <property type="molecule type" value="Genomic_DNA"/>
</dbReference>
<keyword evidence="14" id="KW-1133">Transmembrane helix</keyword>
<dbReference type="SMART" id="SM00184">
    <property type="entry name" value="RING"/>
    <property type="match status" value="2"/>
</dbReference>
<dbReference type="Gene3D" id="3.30.40.10">
    <property type="entry name" value="Zinc/RING finger domain, C3HC4 (zinc finger)"/>
    <property type="match status" value="1"/>
</dbReference>
<evidence type="ECO:0000256" key="15">
    <source>
        <dbReference type="ARBA" id="ARBA00023136"/>
    </source>
</evidence>
<evidence type="ECO:0000259" key="21">
    <source>
        <dbReference type="PROSITE" id="PS50908"/>
    </source>
</evidence>
<dbReference type="Pfam" id="PF14634">
    <property type="entry name" value="zf-RING_5"/>
    <property type="match status" value="1"/>
</dbReference>
<protein>
    <recommendedName>
        <fullName evidence="6">RBR-type E3 ubiquitin transferase</fullName>
        <ecNumber evidence="6">2.3.2.31</ecNumber>
    </recommendedName>
</protein>
<organism evidence="23 24">
    <name type="scientific">Chara braunii</name>
    <name type="common">Braun's stonewort</name>
    <dbReference type="NCBI Taxonomy" id="69332"/>
    <lineage>
        <taxon>Eukaryota</taxon>
        <taxon>Viridiplantae</taxon>
        <taxon>Streptophyta</taxon>
        <taxon>Charophyceae</taxon>
        <taxon>Charales</taxon>
        <taxon>Characeae</taxon>
        <taxon>Chara</taxon>
    </lineage>
</organism>
<evidence type="ECO:0000256" key="9">
    <source>
        <dbReference type="ARBA" id="ARBA00022723"/>
    </source>
</evidence>
<dbReference type="CDD" id="cd20354">
    <property type="entry name" value="Rcat_RBR_RNF14"/>
    <property type="match status" value="1"/>
</dbReference>
<feature type="region of interest" description="Disordered" evidence="19">
    <location>
        <begin position="545"/>
        <end position="569"/>
    </location>
</feature>
<evidence type="ECO:0000256" key="12">
    <source>
        <dbReference type="ARBA" id="ARBA00022786"/>
    </source>
</evidence>
<dbReference type="CDD" id="cd23820">
    <property type="entry name" value="RWD_RNF14"/>
    <property type="match status" value="1"/>
</dbReference>
<evidence type="ECO:0000256" key="7">
    <source>
        <dbReference type="ARBA" id="ARBA00022679"/>
    </source>
</evidence>
<comment type="subcellular location">
    <subcellularLocation>
        <location evidence="3">Membrane</location>
        <topology evidence="3">Single-pass membrane protein</topology>
    </subcellularLocation>
</comment>
<evidence type="ECO:0000256" key="11">
    <source>
        <dbReference type="ARBA" id="ARBA00022771"/>
    </source>
</evidence>
<dbReference type="InterPro" id="IPR047548">
    <property type="entry name" value="Rcat_RBR_RNF14"/>
</dbReference>
<keyword evidence="12" id="KW-0833">Ubl conjugation pathway</keyword>
<evidence type="ECO:0000259" key="20">
    <source>
        <dbReference type="PROSITE" id="PS50089"/>
    </source>
</evidence>
<evidence type="ECO:0000256" key="19">
    <source>
        <dbReference type="SAM" id="MobiDB-lite"/>
    </source>
</evidence>
<dbReference type="GO" id="GO:0016567">
    <property type="term" value="P:protein ubiquitination"/>
    <property type="evidence" value="ECO:0007669"/>
    <property type="project" value="InterPro"/>
</dbReference>
<dbReference type="SMART" id="SM00591">
    <property type="entry name" value="RWD"/>
    <property type="match status" value="1"/>
</dbReference>
<keyword evidence="10" id="KW-0677">Repeat</keyword>
<keyword evidence="13" id="KW-0862">Zinc</keyword>
<keyword evidence="15" id="KW-0472">Membrane</keyword>
<proteinExistence type="inferred from homology"/>
<evidence type="ECO:0000313" key="23">
    <source>
        <dbReference type="EMBL" id="GBG64198.1"/>
    </source>
</evidence>
<dbReference type="OrthoDB" id="1431934at2759"/>
<dbReference type="InterPro" id="IPR031127">
    <property type="entry name" value="E3_UB_ligase_RBR"/>
</dbReference>
<dbReference type="InterPro" id="IPR016135">
    <property type="entry name" value="UBQ-conjugating_enzyme/RWD"/>
</dbReference>
<evidence type="ECO:0000256" key="2">
    <source>
        <dbReference type="ARBA" id="ARBA00003976"/>
    </source>
</evidence>
<dbReference type="SMART" id="SM00647">
    <property type="entry name" value="IBR"/>
    <property type="match status" value="2"/>
</dbReference>
<comment type="similarity">
    <text evidence="16">Belongs to the RBR family. RNF14 subfamily.</text>
</comment>
<dbReference type="FunFam" id="3.30.40.10:FF:000051">
    <property type="entry name" value="RBR-type E3 ubiquitin transferase"/>
    <property type="match status" value="1"/>
</dbReference>
<comment type="similarity">
    <text evidence="5">Belongs to the RBR family. Ariadne subfamily.</text>
</comment>
<dbReference type="Pfam" id="PF22191">
    <property type="entry name" value="IBR_1"/>
    <property type="match status" value="1"/>
</dbReference>
<evidence type="ECO:0000256" key="17">
    <source>
        <dbReference type="PROSITE-ProRule" id="PRU00175"/>
    </source>
</evidence>
<dbReference type="GO" id="GO:0031090">
    <property type="term" value="C:organelle membrane"/>
    <property type="evidence" value="ECO:0007669"/>
    <property type="project" value="UniProtKB-ARBA"/>
</dbReference>
<reference evidence="23 24" key="1">
    <citation type="journal article" date="2018" name="Cell">
        <title>The Chara Genome: Secondary Complexity and Implications for Plant Terrestrialization.</title>
        <authorList>
            <person name="Nishiyama T."/>
            <person name="Sakayama H."/>
            <person name="Vries J.D."/>
            <person name="Buschmann H."/>
            <person name="Saint-Marcoux D."/>
            <person name="Ullrich K.K."/>
            <person name="Haas F.B."/>
            <person name="Vanderstraeten L."/>
            <person name="Becker D."/>
            <person name="Lang D."/>
            <person name="Vosolsobe S."/>
            <person name="Rombauts S."/>
            <person name="Wilhelmsson P.K.I."/>
            <person name="Janitza P."/>
            <person name="Kern R."/>
            <person name="Heyl A."/>
            <person name="Rumpler F."/>
            <person name="Villalobos L.I.A.C."/>
            <person name="Clay J.M."/>
            <person name="Skokan R."/>
            <person name="Toyoda A."/>
            <person name="Suzuki Y."/>
            <person name="Kagoshima H."/>
            <person name="Schijlen E."/>
            <person name="Tajeshwar N."/>
            <person name="Catarino B."/>
            <person name="Hetherington A.J."/>
            <person name="Saltykova A."/>
            <person name="Bonnot C."/>
            <person name="Breuninger H."/>
            <person name="Symeonidi A."/>
            <person name="Radhakrishnan G.V."/>
            <person name="Van Nieuwerburgh F."/>
            <person name="Deforce D."/>
            <person name="Chang C."/>
            <person name="Karol K.G."/>
            <person name="Hedrich R."/>
            <person name="Ulvskov P."/>
            <person name="Glockner G."/>
            <person name="Delwiche C.F."/>
            <person name="Petrasek J."/>
            <person name="Van de Peer Y."/>
            <person name="Friml J."/>
            <person name="Beilby M."/>
            <person name="Dolan L."/>
            <person name="Kohara Y."/>
            <person name="Sugano S."/>
            <person name="Fujiyama A."/>
            <person name="Delaux P.-M."/>
            <person name="Quint M."/>
            <person name="TheiBen G."/>
            <person name="Hagemann M."/>
            <person name="Harholt J."/>
            <person name="Dunand C."/>
            <person name="Zachgo S."/>
            <person name="Langdale J."/>
            <person name="Maumus F."/>
            <person name="Straeten D.V.D."/>
            <person name="Gould S.B."/>
            <person name="Rensing S.A."/>
        </authorList>
    </citation>
    <scope>NUCLEOTIDE SEQUENCE [LARGE SCALE GENOMIC DNA]</scope>
    <source>
        <strain evidence="23 24">S276</strain>
    </source>
</reference>
<evidence type="ECO:0000256" key="1">
    <source>
        <dbReference type="ARBA" id="ARBA00001798"/>
    </source>
</evidence>
<comment type="function">
    <text evidence="2">Might act as an E3 ubiquitin-protein ligase, or as part of E3 complex, which accepts ubiquitin from specific E2 ubiquitin-conjugating enzymes and then transfers it to substrates.</text>
</comment>
<feature type="domain" description="RING-type" evidence="20">
    <location>
        <begin position="730"/>
        <end position="778"/>
    </location>
</feature>
<keyword evidence="11 17" id="KW-0863">Zinc-finger</keyword>
<keyword evidence="8" id="KW-0812">Transmembrane</keyword>
<evidence type="ECO:0000259" key="22">
    <source>
        <dbReference type="PROSITE" id="PS51873"/>
    </source>
</evidence>
<evidence type="ECO:0000256" key="3">
    <source>
        <dbReference type="ARBA" id="ARBA00004167"/>
    </source>
</evidence>
<comment type="catalytic activity">
    <reaction evidence="1">
        <text>[E2 ubiquitin-conjugating enzyme]-S-ubiquitinyl-L-cysteine + [acceptor protein]-L-lysine = [E2 ubiquitin-conjugating enzyme]-L-cysteine + [acceptor protein]-N(6)-ubiquitinyl-L-lysine.</text>
        <dbReference type="EC" id="2.3.2.31"/>
    </reaction>
</comment>
<dbReference type="STRING" id="69332.A0A388K2C3"/>
<evidence type="ECO:0000256" key="5">
    <source>
        <dbReference type="ARBA" id="ARBA00005884"/>
    </source>
</evidence>
<evidence type="ECO:0000256" key="16">
    <source>
        <dbReference type="ARBA" id="ARBA00044508"/>
    </source>
</evidence>
<feature type="region of interest" description="Disordered" evidence="19">
    <location>
        <begin position="482"/>
        <end position="512"/>
    </location>
</feature>
<feature type="region of interest" description="Disordered" evidence="19">
    <location>
        <begin position="366"/>
        <end position="387"/>
    </location>
</feature>
<evidence type="ECO:0000256" key="4">
    <source>
        <dbReference type="ARBA" id="ARBA00004906"/>
    </source>
</evidence>
<accession>A0A388K2C3</accession>